<organism evidence="4 5">
    <name type="scientific">Haloferax larsenii</name>
    <dbReference type="NCBI Taxonomy" id="302484"/>
    <lineage>
        <taxon>Archaea</taxon>
        <taxon>Methanobacteriati</taxon>
        <taxon>Methanobacteriota</taxon>
        <taxon>Stenosarchaea group</taxon>
        <taxon>Halobacteria</taxon>
        <taxon>Halobacteriales</taxon>
        <taxon>Haloferacaceae</taxon>
        <taxon>Haloferax</taxon>
    </lineage>
</organism>
<proteinExistence type="inferred from homology"/>
<dbReference type="Pfam" id="PF00180">
    <property type="entry name" value="Iso_dh"/>
    <property type="match status" value="1"/>
</dbReference>
<reference evidence="4 5" key="1">
    <citation type="submission" date="2016-10" db="EMBL/GenBank/DDBJ databases">
        <authorList>
            <person name="de Groot N.N."/>
        </authorList>
    </citation>
    <scope>NUCLEOTIDE SEQUENCE [LARGE SCALE GENOMIC DNA]</scope>
    <source>
        <strain evidence="4 5">CDM_5</strain>
    </source>
</reference>
<evidence type="ECO:0000256" key="1">
    <source>
        <dbReference type="ARBA" id="ARBA00007769"/>
    </source>
</evidence>
<evidence type="ECO:0000259" key="3">
    <source>
        <dbReference type="SMART" id="SM01329"/>
    </source>
</evidence>
<dbReference type="RefSeq" id="WP_074792587.1">
    <property type="nucleotide sequence ID" value="NZ_FOAD01000001.1"/>
</dbReference>
<dbReference type="EMBL" id="FOAD01000001">
    <property type="protein sequence ID" value="SEK74158.1"/>
    <property type="molecule type" value="Genomic_DNA"/>
</dbReference>
<dbReference type="SMART" id="SM01329">
    <property type="entry name" value="Iso_dh"/>
    <property type="match status" value="1"/>
</dbReference>
<dbReference type="Proteomes" id="UP000183894">
    <property type="component" value="Unassembled WGS sequence"/>
</dbReference>
<dbReference type="Gene3D" id="3.40.718.10">
    <property type="entry name" value="Isopropylmalate Dehydrogenase"/>
    <property type="match status" value="1"/>
</dbReference>
<dbReference type="PANTHER" id="PTHR11835:SF34">
    <property type="entry name" value="ISOCITRATE DEHYDROGENASE [NAD] SUBUNIT ALPHA, MITOCHONDRIAL"/>
    <property type="match status" value="1"/>
</dbReference>
<dbReference type="PANTHER" id="PTHR11835">
    <property type="entry name" value="DECARBOXYLATING DEHYDROGENASES-ISOCITRATE, ISOPROPYLMALATE, TARTRATE"/>
    <property type="match status" value="1"/>
</dbReference>
<gene>
    <name evidence="4" type="ORF">SAMN04488691_1011203</name>
</gene>
<keyword evidence="2" id="KW-0560">Oxidoreductase</keyword>
<dbReference type="GO" id="GO:0004449">
    <property type="term" value="F:isocitrate dehydrogenase (NAD+) activity"/>
    <property type="evidence" value="ECO:0007669"/>
    <property type="project" value="TreeGrafter"/>
</dbReference>
<dbReference type="InterPro" id="IPR024084">
    <property type="entry name" value="IsoPropMal-DH-like_dom"/>
</dbReference>
<comment type="similarity">
    <text evidence="1">Belongs to the isocitrate and isopropylmalate dehydrogenases family.</text>
</comment>
<dbReference type="GO" id="GO:0006102">
    <property type="term" value="P:isocitrate metabolic process"/>
    <property type="evidence" value="ECO:0007669"/>
    <property type="project" value="TreeGrafter"/>
</dbReference>
<name>A0A1H7JHL1_HALLR</name>
<evidence type="ECO:0000256" key="2">
    <source>
        <dbReference type="ARBA" id="ARBA00023002"/>
    </source>
</evidence>
<accession>A0A1H7JHL1</accession>
<sequence>MTEEIVVIPGDGIGAEVVPSAVDVLKAVGDFEFVEADAGDHVKEETGEALPQETYDLAAEADATLFGAAGETAADVILPLRTAVDSFVNVRPAKAYPGVDALRPETDLVFLRENTEGVYSGHEDRLSDDLSTLTRVVTTSASERLAEYACDYVGGEGSSFQVAHKANVMRETDGRFRDAVVSVAEENGVEVEEVLMDAFATRVCLDPTQFDTIVCPNLAGDVLSDLAAGLVGGLGLLPSANIGPDSALFEPVHGSAPDIAGEGIANPAATILSAAMLLDYLDYEDEAQQVRTAVEGVLEDGPRTPDLGGDASTEEVTAAIIDRL</sequence>
<dbReference type="AlphaFoldDB" id="A0A1H7JHL1"/>
<evidence type="ECO:0000313" key="4">
    <source>
        <dbReference type="EMBL" id="SEK74158.1"/>
    </source>
</evidence>
<dbReference type="GO" id="GO:0006099">
    <property type="term" value="P:tricarboxylic acid cycle"/>
    <property type="evidence" value="ECO:0007669"/>
    <property type="project" value="TreeGrafter"/>
</dbReference>
<evidence type="ECO:0000313" key="5">
    <source>
        <dbReference type="Proteomes" id="UP000183894"/>
    </source>
</evidence>
<dbReference type="OrthoDB" id="6813at2157"/>
<feature type="domain" description="Isopropylmalate dehydrogenase-like" evidence="3">
    <location>
        <begin position="4"/>
        <end position="320"/>
    </location>
</feature>
<protein>
    <submittedName>
        <fullName evidence="4">3-isopropylmalate dehydrogenase</fullName>
    </submittedName>
</protein>
<dbReference type="SUPFAM" id="SSF53659">
    <property type="entry name" value="Isocitrate/Isopropylmalate dehydrogenase-like"/>
    <property type="match status" value="1"/>
</dbReference>